<feature type="transmembrane region" description="Helical" evidence="1">
    <location>
        <begin position="36"/>
        <end position="54"/>
    </location>
</feature>
<keyword evidence="1" id="KW-0472">Membrane</keyword>
<gene>
    <name evidence="2" type="ORF">DDW13_01210</name>
</gene>
<proteinExistence type="predicted"/>
<accession>A0A2T9XAW3</accession>
<organism evidence="2 3">
    <name type="scientific">Acidianus hospitalis</name>
    <dbReference type="NCBI Taxonomy" id="563177"/>
    <lineage>
        <taxon>Archaea</taxon>
        <taxon>Thermoproteota</taxon>
        <taxon>Thermoprotei</taxon>
        <taxon>Sulfolobales</taxon>
        <taxon>Sulfolobaceae</taxon>
        <taxon>Acidianus</taxon>
    </lineage>
</organism>
<comment type="caution">
    <text evidence="2">The sequence shown here is derived from an EMBL/GenBank/DDBJ whole genome shotgun (WGS) entry which is preliminary data.</text>
</comment>
<evidence type="ECO:0000313" key="2">
    <source>
        <dbReference type="EMBL" id="PVU77236.1"/>
    </source>
</evidence>
<name>A0A2T9XAW3_9CREN</name>
<dbReference type="AlphaFoldDB" id="A0A2T9XAW3"/>
<keyword evidence="1" id="KW-0812">Transmembrane</keyword>
<evidence type="ECO:0000313" key="3">
    <source>
        <dbReference type="Proteomes" id="UP000245638"/>
    </source>
</evidence>
<dbReference type="Proteomes" id="UP000245638">
    <property type="component" value="Unassembled WGS sequence"/>
</dbReference>
<protein>
    <submittedName>
        <fullName evidence="2">Uncharacterized protein</fullName>
    </submittedName>
</protein>
<sequence length="88" mass="9909">MFYGFQFDDYWTTILGIKRGAEEKNPIASPFASSPLLLALFKFGLGTFAAILIVQFPALSILLFIDAIFEAIITFNNIFELNKIKRKG</sequence>
<evidence type="ECO:0000256" key="1">
    <source>
        <dbReference type="SAM" id="Phobius"/>
    </source>
</evidence>
<reference evidence="2 3" key="1">
    <citation type="journal article" date="2015" name="Appl. Environ. Microbiol.">
        <title>Nanoarchaeota, Their Sulfolobales Host, and Nanoarchaeota Virus Distribution across Yellowstone National Park Hot Springs.</title>
        <authorList>
            <person name="Munson-McGee J.H."/>
            <person name="Field E.K."/>
            <person name="Bateson M."/>
            <person name="Rooney C."/>
            <person name="Stepanauskas R."/>
            <person name="Young M.J."/>
        </authorList>
    </citation>
    <scope>NUCLEOTIDE SEQUENCE [LARGE SCALE GENOMIC DNA]</scope>
    <source>
        <strain evidence="2">SCGC AC-742_N10</strain>
    </source>
</reference>
<dbReference type="EMBL" id="QEFD01000041">
    <property type="protein sequence ID" value="PVU77236.1"/>
    <property type="molecule type" value="Genomic_DNA"/>
</dbReference>
<keyword evidence="1" id="KW-1133">Transmembrane helix</keyword>